<dbReference type="Gene3D" id="3.10.20.810">
    <property type="entry name" value="Phosphoribosyl-AMP cyclohydrolase"/>
    <property type="match status" value="1"/>
</dbReference>
<dbReference type="RefSeq" id="WP_178619873.1">
    <property type="nucleotide sequence ID" value="NZ_JACRSS010000006.1"/>
</dbReference>
<dbReference type="InterPro" id="IPR038019">
    <property type="entry name" value="PRib_AMP_CycHydrolase_sf"/>
</dbReference>
<dbReference type="HAMAP" id="MF_01019">
    <property type="entry name" value="HisIE"/>
    <property type="match status" value="1"/>
</dbReference>
<evidence type="ECO:0000313" key="17">
    <source>
        <dbReference type="EMBL" id="MBC8539356.1"/>
    </source>
</evidence>
<dbReference type="EC" id="3.5.4.19" evidence="15"/>
<evidence type="ECO:0000256" key="9">
    <source>
        <dbReference type="ARBA" id="ARBA00022605"/>
    </source>
</evidence>
<evidence type="ECO:0000256" key="12">
    <source>
        <dbReference type="ARBA" id="ARBA00022840"/>
    </source>
</evidence>
<evidence type="ECO:0000256" key="7">
    <source>
        <dbReference type="ARBA" id="ARBA00008299"/>
    </source>
</evidence>
<evidence type="ECO:0000256" key="6">
    <source>
        <dbReference type="ARBA" id="ARBA00007731"/>
    </source>
</evidence>
<comment type="catalytic activity">
    <reaction evidence="2 15">
        <text>1-(5-phospho-beta-D-ribosyl)-ATP + H2O = 1-(5-phospho-beta-D-ribosyl)-5'-AMP + diphosphate + H(+)</text>
        <dbReference type="Rhea" id="RHEA:22828"/>
        <dbReference type="ChEBI" id="CHEBI:15377"/>
        <dbReference type="ChEBI" id="CHEBI:15378"/>
        <dbReference type="ChEBI" id="CHEBI:33019"/>
        <dbReference type="ChEBI" id="CHEBI:59457"/>
        <dbReference type="ChEBI" id="CHEBI:73183"/>
        <dbReference type="EC" id="3.6.1.31"/>
    </reaction>
</comment>
<feature type="domain" description="Phosphoribosyl-AMP cyclohydrolase" evidence="16">
    <location>
        <begin position="31"/>
        <end position="104"/>
    </location>
</feature>
<keyword evidence="9 15" id="KW-0028">Amino-acid biosynthesis</keyword>
<comment type="caution">
    <text evidence="17">The sequence shown here is derived from an EMBL/GenBank/DDBJ whole genome shotgun (WGS) entry which is preliminary data.</text>
</comment>
<comment type="subcellular location">
    <subcellularLocation>
        <location evidence="3 15">Cytoplasm</location>
    </subcellularLocation>
</comment>
<dbReference type="Gene3D" id="1.10.287.1080">
    <property type="entry name" value="MazG-like"/>
    <property type="match status" value="1"/>
</dbReference>
<proteinExistence type="inferred from homology"/>
<dbReference type="GO" id="GO:0004635">
    <property type="term" value="F:phosphoribosyl-AMP cyclohydrolase activity"/>
    <property type="evidence" value="ECO:0007669"/>
    <property type="project" value="UniProtKB-UniRule"/>
</dbReference>
<dbReference type="InterPro" id="IPR002496">
    <property type="entry name" value="PRib_AMP_CycHydrolase_dom"/>
</dbReference>
<dbReference type="NCBIfam" id="NF002747">
    <property type="entry name" value="PRK02759.1"/>
    <property type="match status" value="1"/>
</dbReference>
<dbReference type="PANTHER" id="PTHR42945">
    <property type="entry name" value="HISTIDINE BIOSYNTHESIS BIFUNCTIONAL PROTEIN"/>
    <property type="match status" value="1"/>
</dbReference>
<keyword evidence="10 15" id="KW-0547">Nucleotide-binding</keyword>
<dbReference type="HAMAP" id="MF_01021">
    <property type="entry name" value="HisI"/>
    <property type="match status" value="1"/>
</dbReference>
<keyword evidence="18" id="KW-1185">Reference proteome</keyword>
<dbReference type="NCBIfam" id="NF000768">
    <property type="entry name" value="PRK00051.1"/>
    <property type="match status" value="1"/>
</dbReference>
<reference evidence="17" key="1">
    <citation type="submission" date="2020-08" db="EMBL/GenBank/DDBJ databases">
        <title>Genome public.</title>
        <authorList>
            <person name="Liu C."/>
            <person name="Sun Q."/>
        </authorList>
    </citation>
    <scope>NUCLEOTIDE SEQUENCE</scope>
    <source>
        <strain evidence="17">NSJ-63</strain>
    </source>
</reference>
<comment type="similarity">
    <text evidence="7 15">In the N-terminal section; belongs to the PRA-CH family.</text>
</comment>
<gene>
    <name evidence="15" type="primary">hisI</name>
    <name evidence="15" type="synonym">hisIE</name>
    <name evidence="17" type="ORF">H8693_10500</name>
</gene>
<evidence type="ECO:0000313" key="18">
    <source>
        <dbReference type="Proteomes" id="UP000617951"/>
    </source>
</evidence>
<dbReference type="AlphaFoldDB" id="A0A926DJH1"/>
<evidence type="ECO:0000256" key="5">
    <source>
        <dbReference type="ARBA" id="ARBA00005204"/>
    </source>
</evidence>
<dbReference type="HAMAP" id="MF_01020">
    <property type="entry name" value="HisE"/>
    <property type="match status" value="1"/>
</dbReference>
<dbReference type="GO" id="GO:0005737">
    <property type="term" value="C:cytoplasm"/>
    <property type="evidence" value="ECO:0007669"/>
    <property type="project" value="UniProtKB-SubCell"/>
</dbReference>
<dbReference type="Proteomes" id="UP000617951">
    <property type="component" value="Unassembled WGS sequence"/>
</dbReference>
<evidence type="ECO:0000256" key="10">
    <source>
        <dbReference type="ARBA" id="ARBA00022741"/>
    </source>
</evidence>
<evidence type="ECO:0000259" key="16">
    <source>
        <dbReference type="Pfam" id="PF01502"/>
    </source>
</evidence>
<keyword evidence="11 15" id="KW-0378">Hydrolase</keyword>
<evidence type="ECO:0000256" key="8">
    <source>
        <dbReference type="ARBA" id="ARBA00022490"/>
    </source>
</evidence>
<evidence type="ECO:0000256" key="4">
    <source>
        <dbReference type="ARBA" id="ARBA00005169"/>
    </source>
</evidence>
<dbReference type="InterPro" id="IPR026660">
    <property type="entry name" value="PRA-CH"/>
</dbReference>
<sequence>MNEEMLKGIKFDEKGLVPVVVQDVDTHVVLMLAYMNREALDKTLETGQMCYYSRSRQCLWVKGETSGNTQRMVTLSYDCDGDTLLARVKQKGVACHTGNYSCFFNHIAQEDAPATSGILEELYGVIVERKRHPKEGSYTNYLFDKGIDKILKKVGEECAEVIIASKNPDNGELRYEASDLLYHLLVLLCEKNMQPGEIFEELASRRERLVENRRKKK</sequence>
<feature type="region of interest" description="Phosphoribosyl-ATP pyrophosphohydrolase" evidence="15">
    <location>
        <begin position="119"/>
        <end position="217"/>
    </location>
</feature>
<evidence type="ECO:0000256" key="14">
    <source>
        <dbReference type="ARBA" id="ARBA00023268"/>
    </source>
</evidence>
<dbReference type="EMBL" id="JACRSS010000006">
    <property type="protein sequence ID" value="MBC8539356.1"/>
    <property type="molecule type" value="Genomic_DNA"/>
</dbReference>
<dbReference type="InterPro" id="IPR023019">
    <property type="entry name" value="His_synth_HisIE"/>
</dbReference>
<dbReference type="InterPro" id="IPR021130">
    <property type="entry name" value="PRib-ATP_PPHydrolase-like"/>
</dbReference>
<keyword evidence="8 15" id="KW-0963">Cytoplasm</keyword>
<dbReference type="GO" id="GO:0004636">
    <property type="term" value="F:phosphoribosyl-ATP diphosphatase activity"/>
    <property type="evidence" value="ECO:0007669"/>
    <property type="project" value="UniProtKB-UniRule"/>
</dbReference>
<dbReference type="Pfam" id="PF01503">
    <property type="entry name" value="PRA-PH"/>
    <property type="match status" value="1"/>
</dbReference>
<dbReference type="InterPro" id="IPR008179">
    <property type="entry name" value="HisE"/>
</dbReference>
<name>A0A926DJH1_9FIRM</name>
<evidence type="ECO:0000256" key="2">
    <source>
        <dbReference type="ARBA" id="ARBA00001460"/>
    </source>
</evidence>
<keyword evidence="13 15" id="KW-0368">Histidine biosynthesis</keyword>
<protein>
    <recommendedName>
        <fullName evidence="15">Histidine biosynthesis bifunctional protein HisIE</fullName>
    </recommendedName>
    <domain>
        <recommendedName>
            <fullName evidence="15">Phosphoribosyl-AMP cyclohydrolase</fullName>
            <shortName evidence="15">PRA-CH</shortName>
            <ecNumber evidence="15">3.5.4.19</ecNumber>
        </recommendedName>
    </domain>
    <domain>
        <recommendedName>
            <fullName evidence="15">Phosphoribosyl-ATP pyrophosphatase</fullName>
            <shortName evidence="15">PRA-PH</shortName>
            <ecNumber evidence="15">3.6.1.31</ecNumber>
        </recommendedName>
    </domain>
</protein>
<dbReference type="Pfam" id="PF01502">
    <property type="entry name" value="PRA-CH"/>
    <property type="match status" value="1"/>
</dbReference>
<organism evidence="17 18">
    <name type="scientific">Guopingia tenuis</name>
    <dbReference type="NCBI Taxonomy" id="2763656"/>
    <lineage>
        <taxon>Bacteria</taxon>
        <taxon>Bacillati</taxon>
        <taxon>Bacillota</taxon>
        <taxon>Clostridia</taxon>
        <taxon>Christensenellales</taxon>
        <taxon>Christensenellaceae</taxon>
        <taxon>Guopingia</taxon>
    </lineage>
</organism>
<keyword evidence="14 15" id="KW-0511">Multifunctional enzyme</keyword>
<accession>A0A926DJH1</accession>
<comment type="similarity">
    <text evidence="6 15">In the C-terminal section; belongs to the PRA-PH family.</text>
</comment>
<dbReference type="SUPFAM" id="SSF101386">
    <property type="entry name" value="all-alpha NTP pyrophosphatases"/>
    <property type="match status" value="1"/>
</dbReference>
<dbReference type="SUPFAM" id="SSF141734">
    <property type="entry name" value="HisI-like"/>
    <property type="match status" value="1"/>
</dbReference>
<dbReference type="PANTHER" id="PTHR42945:SF9">
    <property type="entry name" value="HISTIDINE BIOSYNTHESIS BIFUNCTIONAL PROTEIN HISIE"/>
    <property type="match status" value="1"/>
</dbReference>
<dbReference type="CDD" id="cd11534">
    <property type="entry name" value="NTP-PPase_HisIE_like"/>
    <property type="match status" value="1"/>
</dbReference>
<evidence type="ECO:0000256" key="13">
    <source>
        <dbReference type="ARBA" id="ARBA00023102"/>
    </source>
</evidence>
<comment type="pathway">
    <text evidence="5 15">Amino-acid biosynthesis; L-histidine biosynthesis; L-histidine from 5-phospho-alpha-D-ribose 1-diphosphate: step 2/9.</text>
</comment>
<evidence type="ECO:0000256" key="3">
    <source>
        <dbReference type="ARBA" id="ARBA00004496"/>
    </source>
</evidence>
<evidence type="ECO:0000256" key="1">
    <source>
        <dbReference type="ARBA" id="ARBA00000024"/>
    </source>
</evidence>
<dbReference type="GO" id="GO:0005524">
    <property type="term" value="F:ATP binding"/>
    <property type="evidence" value="ECO:0007669"/>
    <property type="project" value="UniProtKB-KW"/>
</dbReference>
<feature type="region of interest" description="Phosphoribosyl-AMP cyclohydrolase" evidence="15">
    <location>
        <begin position="1"/>
        <end position="118"/>
    </location>
</feature>
<dbReference type="FunFam" id="3.10.20.810:FF:000001">
    <property type="entry name" value="Histidine biosynthesis bifunctional protein HisIE"/>
    <property type="match status" value="1"/>
</dbReference>
<comment type="catalytic activity">
    <reaction evidence="1 15">
        <text>1-(5-phospho-beta-D-ribosyl)-5'-AMP + H2O = 1-(5-phospho-beta-D-ribosyl)-5-[(5-phospho-beta-D-ribosylamino)methylideneamino]imidazole-4-carboxamide</text>
        <dbReference type="Rhea" id="RHEA:20049"/>
        <dbReference type="ChEBI" id="CHEBI:15377"/>
        <dbReference type="ChEBI" id="CHEBI:58435"/>
        <dbReference type="ChEBI" id="CHEBI:59457"/>
        <dbReference type="EC" id="3.5.4.19"/>
    </reaction>
</comment>
<evidence type="ECO:0000256" key="15">
    <source>
        <dbReference type="HAMAP-Rule" id="MF_01019"/>
    </source>
</evidence>
<dbReference type="EC" id="3.6.1.31" evidence="15"/>
<evidence type="ECO:0000256" key="11">
    <source>
        <dbReference type="ARBA" id="ARBA00022801"/>
    </source>
</evidence>
<dbReference type="NCBIfam" id="TIGR03188">
    <property type="entry name" value="histidine_hisI"/>
    <property type="match status" value="1"/>
</dbReference>
<comment type="pathway">
    <text evidence="4 15">Amino-acid biosynthesis; L-histidine biosynthesis; L-histidine from 5-phospho-alpha-D-ribose 1-diphosphate: step 3/9.</text>
</comment>
<dbReference type="GO" id="GO:0000105">
    <property type="term" value="P:L-histidine biosynthetic process"/>
    <property type="evidence" value="ECO:0007669"/>
    <property type="project" value="UniProtKB-UniRule"/>
</dbReference>
<keyword evidence="12 15" id="KW-0067">ATP-binding</keyword>